<evidence type="ECO:0000256" key="5">
    <source>
        <dbReference type="ARBA" id="ARBA00023163"/>
    </source>
</evidence>
<dbReference type="GO" id="GO:0005829">
    <property type="term" value="C:cytosol"/>
    <property type="evidence" value="ECO:0007669"/>
    <property type="project" value="TreeGrafter"/>
</dbReference>
<feature type="domain" description="OmpR/PhoB-type" evidence="7">
    <location>
        <begin position="129"/>
        <end position="229"/>
    </location>
</feature>
<evidence type="ECO:0000256" key="2">
    <source>
        <dbReference type="ARBA" id="ARBA00023012"/>
    </source>
</evidence>
<protein>
    <submittedName>
        <fullName evidence="8">Transcriptional regulatory protein WalR</fullName>
    </submittedName>
</protein>
<dbReference type="Gene3D" id="1.10.10.10">
    <property type="entry name" value="Winged helix-like DNA-binding domain superfamily/Winged helix DNA-binding domain"/>
    <property type="match status" value="1"/>
</dbReference>
<proteinExistence type="predicted"/>
<keyword evidence="1" id="KW-0597">Phosphoprotein</keyword>
<dbReference type="InterPro" id="IPR036388">
    <property type="entry name" value="WH-like_DNA-bd_sf"/>
</dbReference>
<dbReference type="EMBL" id="CAADRM010000090">
    <property type="protein sequence ID" value="VFU14372.1"/>
    <property type="molecule type" value="Genomic_DNA"/>
</dbReference>
<dbReference type="GO" id="GO:0032993">
    <property type="term" value="C:protein-DNA complex"/>
    <property type="evidence" value="ECO:0007669"/>
    <property type="project" value="TreeGrafter"/>
</dbReference>
<dbReference type="InterPro" id="IPR016032">
    <property type="entry name" value="Sig_transdc_resp-reg_C-effctor"/>
</dbReference>
<evidence type="ECO:0000259" key="7">
    <source>
        <dbReference type="PROSITE" id="PS51755"/>
    </source>
</evidence>
<dbReference type="GO" id="GO:0000156">
    <property type="term" value="F:phosphorelay response regulator activity"/>
    <property type="evidence" value="ECO:0007669"/>
    <property type="project" value="TreeGrafter"/>
</dbReference>
<dbReference type="GO" id="GO:0006355">
    <property type="term" value="P:regulation of DNA-templated transcription"/>
    <property type="evidence" value="ECO:0007669"/>
    <property type="project" value="InterPro"/>
</dbReference>
<dbReference type="SUPFAM" id="SSF52172">
    <property type="entry name" value="CheY-like"/>
    <property type="match status" value="1"/>
</dbReference>
<dbReference type="GO" id="GO:0000976">
    <property type="term" value="F:transcription cis-regulatory region binding"/>
    <property type="evidence" value="ECO:0007669"/>
    <property type="project" value="TreeGrafter"/>
</dbReference>
<dbReference type="PANTHER" id="PTHR48111:SF21">
    <property type="entry name" value="DNA-BINDING DUAL MASTER TRANSCRIPTIONAL REGULATOR RPAA"/>
    <property type="match status" value="1"/>
</dbReference>
<dbReference type="PROSITE" id="PS50110">
    <property type="entry name" value="RESPONSE_REGULATORY"/>
    <property type="match status" value="1"/>
</dbReference>
<dbReference type="SMART" id="SM00448">
    <property type="entry name" value="REC"/>
    <property type="match status" value="1"/>
</dbReference>
<sequence length="229" mass="26386">MSIRWRILVIEDDQPMALGLIINLEAEGYEVFHAVSAEKGIALLEDMSFDLVVLDLMLPGMDGIEALRRIRKDDPRLPVLILTAKSHASDKVEGLRAGADDYLTKPFHLEEFLLRIRRMLDRYEWYRAGDIQKIGGAVLDFNTLEITREDGTTSRITPHEANLIQYLASHQDRIVTRGELLKNVWGLDPTIETRTVDTFISRIRRYIEEDPSKPRHIISIRGKGYRYMP</sequence>
<keyword evidence="5" id="KW-0804">Transcription</keyword>
<dbReference type="PROSITE" id="PS51755">
    <property type="entry name" value="OMPR_PHOB"/>
    <property type="match status" value="1"/>
</dbReference>
<dbReference type="CDD" id="cd00383">
    <property type="entry name" value="trans_reg_C"/>
    <property type="match status" value="1"/>
</dbReference>
<evidence type="ECO:0000256" key="1">
    <source>
        <dbReference type="ARBA" id="ARBA00022553"/>
    </source>
</evidence>
<organism evidence="8">
    <name type="scientific">anaerobic digester metagenome</name>
    <dbReference type="NCBI Taxonomy" id="1263854"/>
    <lineage>
        <taxon>unclassified sequences</taxon>
        <taxon>metagenomes</taxon>
        <taxon>ecological metagenomes</taxon>
    </lineage>
</organism>
<accession>A0A485LZ69</accession>
<keyword evidence="4" id="KW-0238">DNA-binding</keyword>
<evidence type="ECO:0000256" key="4">
    <source>
        <dbReference type="ARBA" id="ARBA00023125"/>
    </source>
</evidence>
<dbReference type="InterPro" id="IPR001789">
    <property type="entry name" value="Sig_transdc_resp-reg_receiver"/>
</dbReference>
<dbReference type="AlphaFoldDB" id="A0A485LZ69"/>
<dbReference type="InterPro" id="IPR039420">
    <property type="entry name" value="WalR-like"/>
</dbReference>
<gene>
    <name evidence="8" type="primary">walR</name>
    <name evidence="8" type="ORF">SCFA_280036</name>
</gene>
<keyword evidence="3" id="KW-0805">Transcription regulation</keyword>
<dbReference type="CDD" id="cd17574">
    <property type="entry name" value="REC_OmpR"/>
    <property type="match status" value="1"/>
</dbReference>
<dbReference type="InterPro" id="IPR011006">
    <property type="entry name" value="CheY-like_superfamily"/>
</dbReference>
<keyword evidence="2" id="KW-0902">Two-component regulatory system</keyword>
<evidence type="ECO:0000259" key="6">
    <source>
        <dbReference type="PROSITE" id="PS50110"/>
    </source>
</evidence>
<dbReference type="Gene3D" id="3.40.50.2300">
    <property type="match status" value="1"/>
</dbReference>
<name>A0A485LZ69_9ZZZZ</name>
<dbReference type="Pfam" id="PF00486">
    <property type="entry name" value="Trans_reg_C"/>
    <property type="match status" value="1"/>
</dbReference>
<dbReference type="SUPFAM" id="SSF46894">
    <property type="entry name" value="C-terminal effector domain of the bipartite response regulators"/>
    <property type="match status" value="1"/>
</dbReference>
<evidence type="ECO:0000256" key="3">
    <source>
        <dbReference type="ARBA" id="ARBA00023015"/>
    </source>
</evidence>
<dbReference type="SMART" id="SM00862">
    <property type="entry name" value="Trans_reg_C"/>
    <property type="match status" value="1"/>
</dbReference>
<reference evidence="8" key="1">
    <citation type="submission" date="2019-03" db="EMBL/GenBank/DDBJ databases">
        <authorList>
            <person name="Hao L."/>
        </authorList>
    </citation>
    <scope>NUCLEOTIDE SEQUENCE</scope>
</reference>
<dbReference type="InterPro" id="IPR001867">
    <property type="entry name" value="OmpR/PhoB-type_DNA-bd"/>
</dbReference>
<feature type="domain" description="Response regulatory" evidence="6">
    <location>
        <begin position="6"/>
        <end position="120"/>
    </location>
</feature>
<dbReference type="PANTHER" id="PTHR48111">
    <property type="entry name" value="REGULATOR OF RPOS"/>
    <property type="match status" value="1"/>
</dbReference>
<dbReference type="Pfam" id="PF00072">
    <property type="entry name" value="Response_reg"/>
    <property type="match status" value="1"/>
</dbReference>
<evidence type="ECO:0000313" key="8">
    <source>
        <dbReference type="EMBL" id="VFU14372.1"/>
    </source>
</evidence>